<keyword evidence="4" id="KW-0132">Cell division</keyword>
<keyword evidence="7" id="KW-0539">Nucleus</keyword>
<evidence type="ECO:0000256" key="5">
    <source>
        <dbReference type="ARBA" id="ARBA00022776"/>
    </source>
</evidence>
<keyword evidence="5" id="KW-0498">Mitosis</keyword>
<evidence type="ECO:0000313" key="12">
    <source>
        <dbReference type="Proteomes" id="UP000033483"/>
    </source>
</evidence>
<evidence type="ECO:0008006" key="13">
    <source>
        <dbReference type="Google" id="ProtNLM"/>
    </source>
</evidence>
<comment type="caution">
    <text evidence="11">The sequence shown here is derived from an EMBL/GenBank/DDBJ whole genome shotgun (WGS) entry which is preliminary data.</text>
</comment>
<keyword evidence="9" id="KW-0137">Centromere</keyword>
<dbReference type="GO" id="GO:0000444">
    <property type="term" value="C:MIS12/MIND type complex"/>
    <property type="evidence" value="ECO:0007669"/>
    <property type="project" value="InterPro"/>
</dbReference>
<name>A0A0F4ZHX4_9PEZI</name>
<feature type="compositionally biased region" description="Basic and acidic residues" evidence="10">
    <location>
        <begin position="44"/>
        <end position="71"/>
    </location>
</feature>
<evidence type="ECO:0000256" key="3">
    <source>
        <dbReference type="ARBA" id="ARBA00022454"/>
    </source>
</evidence>
<gene>
    <name evidence="11" type="ORF">TD95_003821</name>
</gene>
<dbReference type="GO" id="GO:0005634">
    <property type="term" value="C:nucleus"/>
    <property type="evidence" value="ECO:0007669"/>
    <property type="project" value="UniProtKB-SubCell"/>
</dbReference>
<evidence type="ECO:0000256" key="10">
    <source>
        <dbReference type="SAM" id="MobiDB-lite"/>
    </source>
</evidence>
<accession>A0A0F4ZHX4</accession>
<evidence type="ECO:0000313" key="11">
    <source>
        <dbReference type="EMBL" id="KKA29716.1"/>
    </source>
</evidence>
<evidence type="ECO:0000256" key="4">
    <source>
        <dbReference type="ARBA" id="ARBA00022618"/>
    </source>
</evidence>
<evidence type="ECO:0000256" key="2">
    <source>
        <dbReference type="ARBA" id="ARBA00004629"/>
    </source>
</evidence>
<reference evidence="11 12" key="1">
    <citation type="submission" date="2015-03" db="EMBL/GenBank/DDBJ databases">
        <authorList>
            <person name="Radwan O."/>
            <person name="Al-Naeli F.A."/>
            <person name="Rendon G.A."/>
            <person name="Fields C."/>
        </authorList>
    </citation>
    <scope>NUCLEOTIDE SEQUENCE [LARGE SCALE GENOMIC DNA]</scope>
    <source>
        <strain evidence="11">CR-DP1</strain>
    </source>
</reference>
<dbReference type="OrthoDB" id="18453at2759"/>
<comment type="subcellular location">
    <subcellularLocation>
        <location evidence="2">Chromosome</location>
        <location evidence="2">Centromere</location>
        <location evidence="2">Kinetochore</location>
    </subcellularLocation>
    <subcellularLocation>
        <location evidence="1">Nucleus</location>
    </subcellularLocation>
</comment>
<dbReference type="GO" id="GO:0007059">
    <property type="term" value="P:chromosome segregation"/>
    <property type="evidence" value="ECO:0007669"/>
    <property type="project" value="TreeGrafter"/>
</dbReference>
<protein>
    <recommendedName>
        <fullName evidence="13">Nnf1-domain-containing protein</fullName>
    </recommendedName>
</protein>
<dbReference type="Pfam" id="PF03980">
    <property type="entry name" value="Nnf1"/>
    <property type="match status" value="1"/>
</dbReference>
<evidence type="ECO:0000256" key="9">
    <source>
        <dbReference type="ARBA" id="ARBA00023328"/>
    </source>
</evidence>
<dbReference type="EMBL" id="LAEV01000719">
    <property type="protein sequence ID" value="KKA29716.1"/>
    <property type="molecule type" value="Genomic_DNA"/>
</dbReference>
<dbReference type="PANTHER" id="PTHR15459">
    <property type="entry name" value="POLYAMINE-MODULATED FACTOR 1"/>
    <property type="match status" value="1"/>
</dbReference>
<evidence type="ECO:0000256" key="7">
    <source>
        <dbReference type="ARBA" id="ARBA00023242"/>
    </source>
</evidence>
<organism evidence="11 12">
    <name type="scientific">Thielaviopsis punctulata</name>
    <dbReference type="NCBI Taxonomy" id="72032"/>
    <lineage>
        <taxon>Eukaryota</taxon>
        <taxon>Fungi</taxon>
        <taxon>Dikarya</taxon>
        <taxon>Ascomycota</taxon>
        <taxon>Pezizomycotina</taxon>
        <taxon>Sordariomycetes</taxon>
        <taxon>Hypocreomycetidae</taxon>
        <taxon>Microascales</taxon>
        <taxon>Ceratocystidaceae</taxon>
        <taxon>Thielaviopsis</taxon>
    </lineage>
</organism>
<keyword evidence="8" id="KW-0131">Cell cycle</keyword>
<dbReference type="GO" id="GO:0051301">
    <property type="term" value="P:cell division"/>
    <property type="evidence" value="ECO:0007669"/>
    <property type="project" value="UniProtKB-KW"/>
</dbReference>
<sequence length="293" mass="31022">MAGPQTRRSLAAATAQQAAAAAPESAATEMETATVQPEDPVEEAVEKEGGQTEIRADPREANPDGAGHTEDPDAAMPDAAAAAAPRPPTHAAAAAPNIAPGPRAQRLHDLFNDSLRHTLSKISWPNMAACYPTIAANAPNLLRGVRQTMVDRLELRCRQEFDKILAVRGVVPKLNELESLVAEAATRRVVGEKQGGQPPTPPHQLPADAIVAAHIARPLIAQQSRLNARLQNSQALNERLFAEIEAQRAEITGLLDMLERAMADVDGASELLAGVVGEIAQEAKDVEVEMGSV</sequence>
<keyword evidence="12" id="KW-1185">Reference proteome</keyword>
<dbReference type="Proteomes" id="UP000033483">
    <property type="component" value="Unassembled WGS sequence"/>
</dbReference>
<dbReference type="AlphaFoldDB" id="A0A0F4ZHX4"/>
<feature type="region of interest" description="Disordered" evidence="10">
    <location>
        <begin position="1"/>
        <end position="97"/>
    </location>
</feature>
<feature type="compositionally biased region" description="Low complexity" evidence="10">
    <location>
        <begin position="74"/>
        <end position="97"/>
    </location>
</feature>
<proteinExistence type="predicted"/>
<keyword evidence="6" id="KW-0995">Kinetochore</keyword>
<evidence type="ECO:0000256" key="1">
    <source>
        <dbReference type="ARBA" id="ARBA00004123"/>
    </source>
</evidence>
<dbReference type="PANTHER" id="PTHR15459:SF3">
    <property type="entry name" value="POLYAMINE-MODULATED FACTOR 1"/>
    <property type="match status" value="1"/>
</dbReference>
<keyword evidence="3" id="KW-0158">Chromosome</keyword>
<evidence type="ECO:0000256" key="8">
    <source>
        <dbReference type="ARBA" id="ARBA00023306"/>
    </source>
</evidence>
<feature type="compositionally biased region" description="Low complexity" evidence="10">
    <location>
        <begin position="11"/>
        <end position="34"/>
    </location>
</feature>
<evidence type="ECO:0000256" key="6">
    <source>
        <dbReference type="ARBA" id="ARBA00022838"/>
    </source>
</evidence>
<dbReference type="InterPro" id="IPR007128">
    <property type="entry name" value="PMF1/Nnf1"/>
</dbReference>